<dbReference type="AlphaFoldDB" id="A0A0I9TQB5"/>
<comment type="caution">
    <text evidence="1">The sequence shown here is derived from an EMBL/GenBank/DDBJ whole genome shotgun (WGS) entry which is preliminary data.</text>
</comment>
<keyword evidence="2" id="KW-1185">Reference proteome</keyword>
<gene>
    <name evidence="1" type="ORF">ABH38_12235</name>
</gene>
<dbReference type="EMBL" id="LDPR01000009">
    <property type="protein sequence ID" value="KLO36331.1"/>
    <property type="molecule type" value="Genomic_DNA"/>
</dbReference>
<evidence type="ECO:0000313" key="1">
    <source>
        <dbReference type="EMBL" id="KLO36331.1"/>
    </source>
</evidence>
<dbReference type="PATRIC" id="fig|29311.19.peg.4341"/>
<dbReference type="Proteomes" id="UP000036334">
    <property type="component" value="Unassembled WGS sequence"/>
</dbReference>
<accession>A0A0I9TQB5</accession>
<name>A0A0I9TQB5_9MYCO</name>
<sequence length="62" mass="6924">MDQRLPVDQVACCADNVVGTRLKAGSRLGHRFRGEDGAMTPWVWPTMPLNPAELDRAHHRSV</sequence>
<evidence type="ECO:0000313" key="2">
    <source>
        <dbReference type="Proteomes" id="UP000036334"/>
    </source>
</evidence>
<proteinExistence type="predicted"/>
<reference evidence="1 2" key="1">
    <citation type="submission" date="2015-05" db="EMBL/GenBank/DDBJ databases">
        <title>Genome sequence of Mycobacterium haemophilum.</title>
        <authorList>
            <person name="Greninger A.L."/>
            <person name="Cunningham G."/>
            <person name="Miller S."/>
        </authorList>
    </citation>
    <scope>NUCLEOTIDE SEQUENCE [LARGE SCALE GENOMIC DNA]</scope>
    <source>
        <strain evidence="2">UC1</strain>
    </source>
</reference>
<organism evidence="1 2">
    <name type="scientific">Mycobacterium haemophilum</name>
    <dbReference type="NCBI Taxonomy" id="29311"/>
    <lineage>
        <taxon>Bacteria</taxon>
        <taxon>Bacillati</taxon>
        <taxon>Actinomycetota</taxon>
        <taxon>Actinomycetes</taxon>
        <taxon>Mycobacteriales</taxon>
        <taxon>Mycobacteriaceae</taxon>
        <taxon>Mycobacterium</taxon>
    </lineage>
</organism>
<protein>
    <submittedName>
        <fullName evidence="1">Uncharacterized protein</fullName>
    </submittedName>
</protein>